<evidence type="ECO:0000313" key="1">
    <source>
        <dbReference type="EMBL" id="CAF2129901.1"/>
    </source>
</evidence>
<dbReference type="Proteomes" id="UP000663887">
    <property type="component" value="Unassembled WGS sequence"/>
</dbReference>
<evidence type="ECO:0000313" key="3">
    <source>
        <dbReference type="Proteomes" id="UP000663887"/>
    </source>
</evidence>
<evidence type="ECO:0000313" key="2">
    <source>
        <dbReference type="EMBL" id="CAF4000360.1"/>
    </source>
</evidence>
<dbReference type="EMBL" id="CAJNRG010011151">
    <property type="protein sequence ID" value="CAF2129901.1"/>
    <property type="molecule type" value="Genomic_DNA"/>
</dbReference>
<protein>
    <submittedName>
        <fullName evidence="1">Uncharacterized protein</fullName>
    </submittedName>
</protein>
<gene>
    <name evidence="2" type="ORF">UXM345_LOCUS16136</name>
    <name evidence="1" type="ORF">XDN619_LOCUS24549</name>
</gene>
<accession>A0A816VZR3</accession>
<proteinExistence type="predicted"/>
<name>A0A816VZR3_9BILA</name>
<dbReference type="EMBL" id="CAJOBF010001977">
    <property type="protein sequence ID" value="CAF4000360.1"/>
    <property type="molecule type" value="Genomic_DNA"/>
</dbReference>
<dbReference type="AlphaFoldDB" id="A0A816VZR3"/>
<organism evidence="1 3">
    <name type="scientific">Rotaria magnacalcarata</name>
    <dbReference type="NCBI Taxonomy" id="392030"/>
    <lineage>
        <taxon>Eukaryota</taxon>
        <taxon>Metazoa</taxon>
        <taxon>Spiralia</taxon>
        <taxon>Gnathifera</taxon>
        <taxon>Rotifera</taxon>
        <taxon>Eurotatoria</taxon>
        <taxon>Bdelloidea</taxon>
        <taxon>Philodinida</taxon>
        <taxon>Philodinidae</taxon>
        <taxon>Rotaria</taxon>
    </lineage>
</organism>
<sequence length="204" mass="23741">MVCHVDSNLALNNFNKNFLDSYKQVRSYILTTIDPLIITKEDTLILYHRDHQTSIHISVQLYHHINSISHIAFTIYLKLFTIKLNNRNLSFKELKNLKSYLQEIHVNQRSLNISDFSSSNELFQVQLDIINLSTQFIRSLIRSKQLNMTKSKEYCLKATKLASINIRHGLSPVGANIYLIYTKLFNETERTRVQVLVLGAKVTR</sequence>
<comment type="caution">
    <text evidence="1">The sequence shown here is derived from an EMBL/GenBank/DDBJ whole genome shotgun (WGS) entry which is preliminary data.</text>
</comment>
<reference evidence="1" key="1">
    <citation type="submission" date="2021-02" db="EMBL/GenBank/DDBJ databases">
        <authorList>
            <person name="Nowell W R."/>
        </authorList>
    </citation>
    <scope>NUCLEOTIDE SEQUENCE</scope>
</reference>
<dbReference type="Proteomes" id="UP000663842">
    <property type="component" value="Unassembled WGS sequence"/>
</dbReference>